<dbReference type="PANTHER" id="PTHR23048:SF59">
    <property type="entry name" value="EF-HAND SUPERFAMILY PROTEIN"/>
    <property type="match status" value="1"/>
</dbReference>
<dbReference type="Proteomes" id="UP001501842">
    <property type="component" value="Unassembled WGS sequence"/>
</dbReference>
<protein>
    <recommendedName>
        <fullName evidence="3">EF-hand domain-containing protein</fullName>
    </recommendedName>
</protein>
<gene>
    <name evidence="4" type="ORF">GCM10010439_18040</name>
</gene>
<dbReference type="SUPFAM" id="SSF47473">
    <property type="entry name" value="EF-hand"/>
    <property type="match status" value="1"/>
</dbReference>
<dbReference type="PROSITE" id="PS00018">
    <property type="entry name" value="EF_HAND_1"/>
    <property type="match status" value="1"/>
</dbReference>
<evidence type="ECO:0000259" key="3">
    <source>
        <dbReference type="PROSITE" id="PS50222"/>
    </source>
</evidence>
<dbReference type="InterPro" id="IPR018247">
    <property type="entry name" value="EF_Hand_1_Ca_BS"/>
</dbReference>
<evidence type="ECO:0000313" key="4">
    <source>
        <dbReference type="EMBL" id="GAA2723240.1"/>
    </source>
</evidence>
<evidence type="ECO:0000256" key="2">
    <source>
        <dbReference type="ARBA" id="ARBA00022837"/>
    </source>
</evidence>
<proteinExistence type="predicted"/>
<keyword evidence="5" id="KW-1185">Reference proteome</keyword>
<dbReference type="Gene3D" id="1.10.238.10">
    <property type="entry name" value="EF-hand"/>
    <property type="match status" value="1"/>
</dbReference>
<dbReference type="SMART" id="SM00054">
    <property type="entry name" value="EFh"/>
    <property type="match status" value="2"/>
</dbReference>
<reference evidence="5" key="1">
    <citation type="journal article" date="2019" name="Int. J. Syst. Evol. Microbiol.">
        <title>The Global Catalogue of Microorganisms (GCM) 10K type strain sequencing project: providing services to taxonomists for standard genome sequencing and annotation.</title>
        <authorList>
            <consortium name="The Broad Institute Genomics Platform"/>
            <consortium name="The Broad Institute Genome Sequencing Center for Infectious Disease"/>
            <person name="Wu L."/>
            <person name="Ma J."/>
        </authorList>
    </citation>
    <scope>NUCLEOTIDE SEQUENCE [LARGE SCALE GENOMIC DNA]</scope>
    <source>
        <strain evidence="5">JCM 8201</strain>
    </source>
</reference>
<organism evidence="4 5">
    <name type="scientific">Actinocorallia aurantiaca</name>
    <dbReference type="NCBI Taxonomy" id="46204"/>
    <lineage>
        <taxon>Bacteria</taxon>
        <taxon>Bacillati</taxon>
        <taxon>Actinomycetota</taxon>
        <taxon>Actinomycetes</taxon>
        <taxon>Streptosporangiales</taxon>
        <taxon>Thermomonosporaceae</taxon>
        <taxon>Actinocorallia</taxon>
    </lineage>
</organism>
<feature type="domain" description="EF-hand" evidence="3">
    <location>
        <begin position="1"/>
        <end position="35"/>
    </location>
</feature>
<sequence>MTNEYKATFDLIDADGDGYIDTDELRNLMRALGQEASTARVVEIMLTADLSLDGKLTLEEFSTLMSRIQPGASR</sequence>
<dbReference type="PANTHER" id="PTHR23048">
    <property type="entry name" value="MYOSIN LIGHT CHAIN 1, 3"/>
    <property type="match status" value="1"/>
</dbReference>
<comment type="caution">
    <text evidence="4">The sequence shown here is derived from an EMBL/GenBank/DDBJ whole genome shotgun (WGS) entry which is preliminary data.</text>
</comment>
<evidence type="ECO:0000313" key="5">
    <source>
        <dbReference type="Proteomes" id="UP001501842"/>
    </source>
</evidence>
<feature type="domain" description="EF-hand" evidence="3">
    <location>
        <begin position="36"/>
        <end position="71"/>
    </location>
</feature>
<name>A0ABP6GIP1_9ACTN</name>
<dbReference type="RefSeq" id="WP_344449780.1">
    <property type="nucleotide sequence ID" value="NZ_BAAATZ010000006.1"/>
</dbReference>
<dbReference type="InterPro" id="IPR050230">
    <property type="entry name" value="CALM/Myosin/TropC-like"/>
</dbReference>
<accession>A0ABP6GIP1</accession>
<dbReference type="CDD" id="cd00051">
    <property type="entry name" value="EFh"/>
    <property type="match status" value="1"/>
</dbReference>
<dbReference type="PROSITE" id="PS50222">
    <property type="entry name" value="EF_HAND_2"/>
    <property type="match status" value="2"/>
</dbReference>
<evidence type="ECO:0000256" key="1">
    <source>
        <dbReference type="ARBA" id="ARBA00022737"/>
    </source>
</evidence>
<keyword evidence="2" id="KW-0106">Calcium</keyword>
<dbReference type="InterPro" id="IPR011992">
    <property type="entry name" value="EF-hand-dom_pair"/>
</dbReference>
<dbReference type="InterPro" id="IPR002048">
    <property type="entry name" value="EF_hand_dom"/>
</dbReference>
<dbReference type="Pfam" id="PF13499">
    <property type="entry name" value="EF-hand_7"/>
    <property type="match status" value="1"/>
</dbReference>
<dbReference type="EMBL" id="BAAATZ010000006">
    <property type="protein sequence ID" value="GAA2723240.1"/>
    <property type="molecule type" value="Genomic_DNA"/>
</dbReference>
<keyword evidence="1" id="KW-0677">Repeat</keyword>